<gene>
    <name evidence="1" type="ORF">E3A20_17330</name>
</gene>
<accession>A0A5C6M4T5</accession>
<dbReference type="PANTHER" id="PTHR36455">
    <property type="match status" value="1"/>
</dbReference>
<reference evidence="1 2" key="2">
    <citation type="submission" date="2019-08" db="EMBL/GenBank/DDBJ databases">
        <authorList>
            <person name="Henke P."/>
        </authorList>
    </citation>
    <scope>NUCLEOTIDE SEQUENCE [LARGE SCALE GENOMIC DNA]</scope>
    <source>
        <strain evidence="1">Phe10_nw2017</strain>
    </source>
</reference>
<dbReference type="PANTHER" id="PTHR36455:SF1">
    <property type="entry name" value="BLR8292 PROTEIN"/>
    <property type="match status" value="1"/>
</dbReference>
<comment type="caution">
    <text evidence="1">The sequence shown here is derived from an EMBL/GenBank/DDBJ whole genome shotgun (WGS) entry which is preliminary data.</text>
</comment>
<evidence type="ECO:0000313" key="2">
    <source>
        <dbReference type="Proteomes" id="UP000321083"/>
    </source>
</evidence>
<keyword evidence="2" id="KW-1185">Reference proteome</keyword>
<dbReference type="Pfam" id="PF05717">
    <property type="entry name" value="TnpB_IS66"/>
    <property type="match status" value="1"/>
</dbReference>
<protein>
    <submittedName>
        <fullName evidence="1">Transposase</fullName>
    </submittedName>
</protein>
<reference evidence="1 2" key="1">
    <citation type="submission" date="2019-08" db="EMBL/GenBank/DDBJ databases">
        <title>100 year-old enigma solved: identification of Planctomyces bekefii, the type genus and species of the phylum Planctomycetes.</title>
        <authorList>
            <person name="Svetlana D.N."/>
            <person name="Overmann J."/>
        </authorList>
    </citation>
    <scope>NUCLEOTIDE SEQUENCE [LARGE SCALE GENOMIC DNA]</scope>
    <source>
        <strain evidence="1">Phe10_nw2017</strain>
    </source>
</reference>
<evidence type="ECO:0000313" key="1">
    <source>
        <dbReference type="EMBL" id="TWW09139.1"/>
    </source>
</evidence>
<name>A0A5C6M4T5_9PLAN</name>
<proteinExistence type="predicted"/>
<organism evidence="1 2">
    <name type="scientific">Planctomyces bekefii</name>
    <dbReference type="NCBI Taxonomy" id="1653850"/>
    <lineage>
        <taxon>Bacteria</taxon>
        <taxon>Pseudomonadati</taxon>
        <taxon>Planctomycetota</taxon>
        <taxon>Planctomycetia</taxon>
        <taxon>Planctomycetales</taxon>
        <taxon>Planctomycetaceae</taxon>
        <taxon>Planctomyces</taxon>
    </lineage>
</organism>
<dbReference type="AlphaFoldDB" id="A0A5C6M4T5"/>
<dbReference type="EMBL" id="SRHE01000371">
    <property type="protein sequence ID" value="TWW09139.1"/>
    <property type="molecule type" value="Genomic_DNA"/>
</dbReference>
<sequence length="118" mass="13767">MLYLSRPKKVFYYGKPIDFRKQALGLAVIVDSELPGEMKQGHWFVFISSDKKKAKILYWRGTGVALWQLRLEKDLFKVGSPRCLATRTLSWRDLGRFLDGFNIFLGEAHQDKIPKRFS</sequence>
<dbReference type="Proteomes" id="UP000321083">
    <property type="component" value="Unassembled WGS sequence"/>
</dbReference>
<dbReference type="NCBIfam" id="NF033819">
    <property type="entry name" value="IS66_TnpB"/>
    <property type="match status" value="1"/>
</dbReference>
<dbReference type="InterPro" id="IPR008878">
    <property type="entry name" value="Transposase_IS66_Orf2"/>
</dbReference>